<keyword evidence="12" id="KW-1185">Reference proteome</keyword>
<keyword evidence="3" id="KW-1003">Cell membrane</keyword>
<gene>
    <name evidence="11" type="ORF">DSM101010T_18980</name>
</gene>
<evidence type="ECO:0000313" key="12">
    <source>
        <dbReference type="Proteomes" id="UP000503840"/>
    </source>
</evidence>
<dbReference type="SUPFAM" id="SSF52540">
    <property type="entry name" value="P-loop containing nucleoside triphosphate hydrolases"/>
    <property type="match status" value="2"/>
</dbReference>
<proteinExistence type="predicted"/>
<dbReference type="PANTHER" id="PTHR43790">
    <property type="entry name" value="CARBOHYDRATE TRANSPORT ATP-BINDING PROTEIN MG119-RELATED"/>
    <property type="match status" value="1"/>
</dbReference>
<evidence type="ECO:0000256" key="7">
    <source>
        <dbReference type="ARBA" id="ARBA00022840"/>
    </source>
</evidence>
<evidence type="ECO:0000256" key="2">
    <source>
        <dbReference type="ARBA" id="ARBA00022448"/>
    </source>
</evidence>
<dbReference type="PANTHER" id="PTHR43790:SF9">
    <property type="entry name" value="GALACTOFURANOSE TRANSPORTER ATP-BINDING PROTEIN YTFR"/>
    <property type="match status" value="1"/>
</dbReference>
<keyword evidence="2" id="KW-0813">Transport</keyword>
<dbReference type="FunFam" id="3.40.50.300:FF:000127">
    <property type="entry name" value="Ribose import ATP-binding protein RbsA"/>
    <property type="match status" value="1"/>
</dbReference>
<name>A0A7J0BID7_9BACT</name>
<comment type="subcellular location">
    <subcellularLocation>
        <location evidence="1">Cell membrane</location>
        <topology evidence="1">Peripheral membrane protein</topology>
    </subcellularLocation>
</comment>
<evidence type="ECO:0000256" key="9">
    <source>
        <dbReference type="ARBA" id="ARBA00023136"/>
    </source>
</evidence>
<dbReference type="RefSeq" id="WP_174405186.1">
    <property type="nucleotide sequence ID" value="NZ_BLVO01000013.1"/>
</dbReference>
<organism evidence="11 12">
    <name type="scientific">Desulfovibrio subterraneus</name>
    <dbReference type="NCBI Taxonomy" id="2718620"/>
    <lineage>
        <taxon>Bacteria</taxon>
        <taxon>Pseudomonadati</taxon>
        <taxon>Thermodesulfobacteriota</taxon>
        <taxon>Desulfovibrionia</taxon>
        <taxon>Desulfovibrionales</taxon>
        <taxon>Desulfovibrionaceae</taxon>
        <taxon>Desulfovibrio</taxon>
    </lineage>
</organism>
<sequence>MSERDIINNRTNRNAFVHLPPLVRLEHICKVFGKVRANNDITLDIRPGMIKALLGENGAGKSTLMSILSGRFMQTSGTIYVDGTATRFDSPRDAINAGIGMVYQHFMLVESMTVAQNVLLGQEKGFIISPKAMEAEVTKLAERYGLPIDPSARVSELSMGEKQRVEILKLLYRDSRVLILDEPTAVLTPTETEQLFEAMWRMADQGKSIVFISHKLKEVLAVADEIAILRRGEIVDEFHESDVPNETVLANRMVGRDVVLAIEAEPVKPGSVVLDIANLSGDGMESLSLTLRKGEVIAIAGVAGNGQKELVEVVCGLRKPVSGRVEILGLDWNKFYPRPPRKGKSLAYIPEDRQGLATCKYLDLVDNFLLTTRHSFTSGPFLNRKEAAETTVKIIDEFNVQPGHIEGTARSLSGGNLQKLVIGREFFRQPDIIVAENPTQGLDISATEEVWQRLLEARNRAGILLITSELNEALQLADYIAVMYRGRFMDVFHKSDAAKVESIGLMMAGVTAA</sequence>
<feature type="domain" description="ABC transporter" evidence="10">
    <location>
        <begin position="267"/>
        <end position="510"/>
    </location>
</feature>
<dbReference type="AlphaFoldDB" id="A0A7J0BID7"/>
<keyword evidence="7 11" id="KW-0067">ATP-binding</keyword>
<dbReference type="PROSITE" id="PS50893">
    <property type="entry name" value="ABC_TRANSPORTER_2"/>
    <property type="match status" value="2"/>
</dbReference>
<dbReference type="InterPro" id="IPR027417">
    <property type="entry name" value="P-loop_NTPase"/>
</dbReference>
<evidence type="ECO:0000256" key="1">
    <source>
        <dbReference type="ARBA" id="ARBA00004202"/>
    </source>
</evidence>
<feature type="domain" description="ABC transporter" evidence="10">
    <location>
        <begin position="23"/>
        <end position="256"/>
    </location>
</feature>
<evidence type="ECO:0000256" key="8">
    <source>
        <dbReference type="ARBA" id="ARBA00022967"/>
    </source>
</evidence>
<dbReference type="CDD" id="cd03216">
    <property type="entry name" value="ABC_Carb_Monos_I"/>
    <property type="match status" value="1"/>
</dbReference>
<protein>
    <submittedName>
        <fullName evidence="11">Branched chain amino acid ABC transporter ATP-binding protein</fullName>
    </submittedName>
</protein>
<dbReference type="CDD" id="cd03215">
    <property type="entry name" value="ABC_Carb_Monos_II"/>
    <property type="match status" value="1"/>
</dbReference>
<dbReference type="GO" id="GO:0005524">
    <property type="term" value="F:ATP binding"/>
    <property type="evidence" value="ECO:0007669"/>
    <property type="project" value="UniProtKB-KW"/>
</dbReference>
<dbReference type="Proteomes" id="UP000503840">
    <property type="component" value="Unassembled WGS sequence"/>
</dbReference>
<dbReference type="InterPro" id="IPR017871">
    <property type="entry name" value="ABC_transporter-like_CS"/>
</dbReference>
<dbReference type="GO" id="GO:0005886">
    <property type="term" value="C:plasma membrane"/>
    <property type="evidence" value="ECO:0007669"/>
    <property type="project" value="UniProtKB-SubCell"/>
</dbReference>
<keyword evidence="4" id="KW-0762">Sugar transport</keyword>
<keyword evidence="5" id="KW-0677">Repeat</keyword>
<dbReference type="Pfam" id="PF00005">
    <property type="entry name" value="ABC_tran"/>
    <property type="match status" value="2"/>
</dbReference>
<evidence type="ECO:0000313" key="11">
    <source>
        <dbReference type="EMBL" id="GFM33533.1"/>
    </source>
</evidence>
<keyword evidence="6" id="KW-0547">Nucleotide-binding</keyword>
<dbReference type="GO" id="GO:0016887">
    <property type="term" value="F:ATP hydrolysis activity"/>
    <property type="evidence" value="ECO:0007669"/>
    <property type="project" value="InterPro"/>
</dbReference>
<dbReference type="InterPro" id="IPR003439">
    <property type="entry name" value="ABC_transporter-like_ATP-bd"/>
</dbReference>
<evidence type="ECO:0000256" key="6">
    <source>
        <dbReference type="ARBA" id="ARBA00022741"/>
    </source>
</evidence>
<comment type="caution">
    <text evidence="11">The sequence shown here is derived from an EMBL/GenBank/DDBJ whole genome shotgun (WGS) entry which is preliminary data.</text>
</comment>
<evidence type="ECO:0000256" key="5">
    <source>
        <dbReference type="ARBA" id="ARBA00022737"/>
    </source>
</evidence>
<dbReference type="EMBL" id="BLVO01000013">
    <property type="protein sequence ID" value="GFM33533.1"/>
    <property type="molecule type" value="Genomic_DNA"/>
</dbReference>
<dbReference type="PROSITE" id="PS00211">
    <property type="entry name" value="ABC_TRANSPORTER_1"/>
    <property type="match status" value="1"/>
</dbReference>
<keyword evidence="8" id="KW-1278">Translocase</keyword>
<dbReference type="SMART" id="SM00382">
    <property type="entry name" value="AAA"/>
    <property type="match status" value="2"/>
</dbReference>
<accession>A0A7J0BID7</accession>
<reference evidence="11 12" key="1">
    <citation type="submission" date="2020-05" db="EMBL/GenBank/DDBJ databases">
        <title>Draft genome sequence of Desulfovibrio sp. strain HN2T.</title>
        <authorList>
            <person name="Ueno A."/>
            <person name="Tamazawa S."/>
            <person name="Tamamura S."/>
            <person name="Murakami T."/>
            <person name="Kiyama T."/>
            <person name="Inomata H."/>
            <person name="Amano Y."/>
            <person name="Miyakawa K."/>
            <person name="Tamaki H."/>
            <person name="Naganuma T."/>
            <person name="Kaneko K."/>
        </authorList>
    </citation>
    <scope>NUCLEOTIDE SEQUENCE [LARGE SCALE GENOMIC DNA]</scope>
    <source>
        <strain evidence="11 12">HN2</strain>
    </source>
</reference>
<dbReference type="Gene3D" id="3.40.50.300">
    <property type="entry name" value="P-loop containing nucleotide triphosphate hydrolases"/>
    <property type="match status" value="2"/>
</dbReference>
<dbReference type="InterPro" id="IPR050107">
    <property type="entry name" value="ABC_carbohydrate_import_ATPase"/>
</dbReference>
<evidence type="ECO:0000259" key="10">
    <source>
        <dbReference type="PROSITE" id="PS50893"/>
    </source>
</evidence>
<evidence type="ECO:0000256" key="3">
    <source>
        <dbReference type="ARBA" id="ARBA00022475"/>
    </source>
</evidence>
<dbReference type="InterPro" id="IPR003593">
    <property type="entry name" value="AAA+_ATPase"/>
</dbReference>
<keyword evidence="9" id="KW-0472">Membrane</keyword>
<evidence type="ECO:0000256" key="4">
    <source>
        <dbReference type="ARBA" id="ARBA00022597"/>
    </source>
</evidence>